<evidence type="ECO:0000313" key="1">
    <source>
        <dbReference type="EMBL" id="KAF9143484.1"/>
    </source>
</evidence>
<gene>
    <name evidence="1" type="ORF">BG015_000414</name>
</gene>
<accession>A0A9P5RT72</accession>
<dbReference type="EMBL" id="JAAAUQ010001064">
    <property type="protein sequence ID" value="KAF9143484.1"/>
    <property type="molecule type" value="Genomic_DNA"/>
</dbReference>
<dbReference type="Proteomes" id="UP000748756">
    <property type="component" value="Unassembled WGS sequence"/>
</dbReference>
<name>A0A9P5RT72_9FUNG</name>
<reference evidence="1" key="1">
    <citation type="journal article" date="2020" name="Fungal Divers.">
        <title>Resolving the Mortierellaceae phylogeny through synthesis of multi-gene phylogenetics and phylogenomics.</title>
        <authorList>
            <person name="Vandepol N."/>
            <person name="Liber J."/>
            <person name="Desiro A."/>
            <person name="Na H."/>
            <person name="Kennedy M."/>
            <person name="Barry K."/>
            <person name="Grigoriev I.V."/>
            <person name="Miller A.N."/>
            <person name="O'Donnell K."/>
            <person name="Stajich J.E."/>
            <person name="Bonito G."/>
        </authorList>
    </citation>
    <scope>NUCLEOTIDE SEQUENCE</scope>
    <source>
        <strain evidence="1">NRRL 6426</strain>
    </source>
</reference>
<organism evidence="1 2">
    <name type="scientific">Linnemannia schmuckeri</name>
    <dbReference type="NCBI Taxonomy" id="64567"/>
    <lineage>
        <taxon>Eukaryota</taxon>
        <taxon>Fungi</taxon>
        <taxon>Fungi incertae sedis</taxon>
        <taxon>Mucoromycota</taxon>
        <taxon>Mortierellomycotina</taxon>
        <taxon>Mortierellomycetes</taxon>
        <taxon>Mortierellales</taxon>
        <taxon>Mortierellaceae</taxon>
        <taxon>Linnemannia</taxon>
    </lineage>
</organism>
<protein>
    <submittedName>
        <fullName evidence="1">Uncharacterized protein</fullName>
    </submittedName>
</protein>
<keyword evidence="2" id="KW-1185">Reference proteome</keyword>
<comment type="caution">
    <text evidence="1">The sequence shown here is derived from an EMBL/GenBank/DDBJ whole genome shotgun (WGS) entry which is preliminary data.</text>
</comment>
<proteinExistence type="predicted"/>
<dbReference type="AlphaFoldDB" id="A0A9P5RT72"/>
<sequence>MTHLSVLGLGMEYRDINLQGKLGAKPISIIRRGAQTYIDWGPIPPDTLKLSPASGLDQLSALRNLREFGFEGVDYRIDEEELR</sequence>
<dbReference type="OrthoDB" id="2386158at2759"/>
<evidence type="ECO:0000313" key="2">
    <source>
        <dbReference type="Proteomes" id="UP000748756"/>
    </source>
</evidence>